<evidence type="ECO:0000256" key="4">
    <source>
        <dbReference type="ARBA" id="ARBA00022691"/>
    </source>
</evidence>
<keyword evidence="4 7" id="KW-0949">S-adenosyl-L-methionine</keyword>
<dbReference type="FunFam" id="3.30.1960.10:FF:000010">
    <property type="entry name" value="tRNA(Phe) 7-((3-amino-3-carboxypropyl)-4-demethylwyosine(37)-N(4))-methyltransferase 1"/>
    <property type="match status" value="1"/>
</dbReference>
<comment type="similarity">
    <text evidence="1 7">Belongs to the TYW3 family.</text>
</comment>
<keyword evidence="5 7" id="KW-0819">tRNA processing</keyword>
<dbReference type="InterPro" id="IPR022908">
    <property type="entry name" value="Taw3"/>
</dbReference>
<dbReference type="PANTHER" id="PTHR48418:SF1">
    <property type="entry name" value="TRNA WYBUTOSINE-SYNTHESIZING PROTEIN 3"/>
    <property type="match status" value="1"/>
</dbReference>
<accession>A0A8J7URK8</accession>
<dbReference type="OrthoDB" id="19299at2157"/>
<evidence type="ECO:0000256" key="1">
    <source>
        <dbReference type="ARBA" id="ARBA00008569"/>
    </source>
</evidence>
<keyword evidence="2 7" id="KW-0489">Methyltransferase</keyword>
<evidence type="ECO:0000259" key="8">
    <source>
        <dbReference type="Pfam" id="PF02676"/>
    </source>
</evidence>
<dbReference type="Gene3D" id="3.30.1960.10">
    <property type="entry name" value="tRNA wybutosine-synthesizing-like"/>
    <property type="match status" value="1"/>
</dbReference>
<gene>
    <name evidence="7" type="primary">taw3</name>
    <name evidence="9" type="ORF">J3E07_000140</name>
</gene>
<dbReference type="HAMAP" id="MF_00266">
    <property type="entry name" value="TYW3_archaea"/>
    <property type="match status" value="1"/>
</dbReference>
<evidence type="ECO:0000313" key="10">
    <source>
        <dbReference type="Proteomes" id="UP000740329"/>
    </source>
</evidence>
<dbReference type="SUPFAM" id="SSF111278">
    <property type="entry name" value="SSo0622-like"/>
    <property type="match status" value="1"/>
</dbReference>
<evidence type="ECO:0000256" key="5">
    <source>
        <dbReference type="ARBA" id="ARBA00022694"/>
    </source>
</evidence>
<evidence type="ECO:0000256" key="6">
    <source>
        <dbReference type="ARBA" id="ARBA00030554"/>
    </source>
</evidence>
<reference evidence="9" key="1">
    <citation type="submission" date="2021-03" db="EMBL/GenBank/DDBJ databases">
        <title>Genomic Encyclopedia of Type Strains, Phase IV (KMG-V): Genome sequencing to study the core and pangenomes of soil and plant-associated prokaryotes.</title>
        <authorList>
            <person name="Whitman W."/>
        </authorList>
    </citation>
    <scope>NUCLEOTIDE SEQUENCE</scope>
    <source>
        <strain evidence="9">C4</strain>
    </source>
</reference>
<dbReference type="RefSeq" id="WP_209590122.1">
    <property type="nucleotide sequence ID" value="NZ_JAGGMU010000001.1"/>
</dbReference>
<name>A0A8J7URK8_METVO</name>
<dbReference type="InterPro" id="IPR036602">
    <property type="entry name" value="tRNA_yW-synthesising-like_sf"/>
</dbReference>
<comment type="function">
    <text evidence="7">S-adenosyl-L-methionine-dependent methyltransferase that acts as a component of the wyosine derivatives biosynthesis pathway. Probably methylates N-4 position of wybutosine-86 to produce wybutosine-72.</text>
</comment>
<keyword evidence="3 7" id="KW-0808">Transferase</keyword>
<protein>
    <recommendedName>
        <fullName evidence="6 7">tRNA(Phe) 7-((3-amino-3-carboxypropyl)-4-demethylwyosine(37)-N(4))-methyltransferase</fullName>
        <ecNumber evidence="7">2.1.1.282</ecNumber>
    </recommendedName>
    <alternativeName>
        <fullName evidence="7">tRNA wyosine derivatives biosynthesis protein Taw3</fullName>
    </alternativeName>
</protein>
<sequence>MFLESKYNTLKKLQYAVDNNLVDKEIMYFVDRINEEDDYYTTSSCIGRCGIMEFPKNVNTKIYSRWLGKWHHYATSEEMMEALRGASDNYDRLYFVLNSPIMHIACKDAVSAKKLLEIAYHNGLKASSVKSLSEKRYIVEFLTTMRLDAPIGYNGKLVVDNDYLNILLDEGNLKLMKARDMLHKVYLKFDEEFNL</sequence>
<evidence type="ECO:0000313" key="9">
    <source>
        <dbReference type="EMBL" id="MBP2200742.1"/>
    </source>
</evidence>
<evidence type="ECO:0000256" key="7">
    <source>
        <dbReference type="HAMAP-Rule" id="MF_00266"/>
    </source>
</evidence>
<dbReference type="EMBL" id="JAGGMV010000001">
    <property type="protein sequence ID" value="MBP2200742.1"/>
    <property type="molecule type" value="Genomic_DNA"/>
</dbReference>
<dbReference type="Pfam" id="PF02676">
    <property type="entry name" value="TYW3"/>
    <property type="match status" value="1"/>
</dbReference>
<dbReference type="GO" id="GO:0031591">
    <property type="term" value="P:wybutosine biosynthetic process"/>
    <property type="evidence" value="ECO:0007669"/>
    <property type="project" value="InterPro"/>
</dbReference>
<comment type="caution">
    <text evidence="9">The sequence shown here is derived from an EMBL/GenBank/DDBJ whole genome shotgun (WGS) entry which is preliminary data.</text>
</comment>
<comment type="catalytic activity">
    <reaction evidence="7">
        <text>4-demethyl-7-[(3S)-3-amino-3-carboxypropyl]wyosine(37) in tRNA(Phe) + S-adenosyl-L-methionine = 7-[(3S)-3-amino-3-carboxypropyl]wyosine(37) in tRNA(Phe) + S-adenosyl-L-homocysteine + H(+)</text>
        <dbReference type="Rhea" id="RHEA:36635"/>
        <dbReference type="Rhea" id="RHEA-COMP:10378"/>
        <dbReference type="Rhea" id="RHEA-COMP:10379"/>
        <dbReference type="ChEBI" id="CHEBI:15378"/>
        <dbReference type="ChEBI" id="CHEBI:57856"/>
        <dbReference type="ChEBI" id="CHEBI:59789"/>
        <dbReference type="ChEBI" id="CHEBI:73543"/>
        <dbReference type="ChEBI" id="CHEBI:73550"/>
        <dbReference type="EC" id="2.1.1.282"/>
    </reaction>
</comment>
<feature type="domain" description="tRNA wybutosine-synthesizing protein" evidence="8">
    <location>
        <begin position="5"/>
        <end position="190"/>
    </location>
</feature>
<evidence type="ECO:0000256" key="2">
    <source>
        <dbReference type="ARBA" id="ARBA00022603"/>
    </source>
</evidence>
<dbReference type="AlphaFoldDB" id="A0A8J7URK8"/>
<dbReference type="GO" id="GO:0008175">
    <property type="term" value="F:tRNA methyltransferase activity"/>
    <property type="evidence" value="ECO:0007669"/>
    <property type="project" value="InterPro"/>
</dbReference>
<dbReference type="NCBIfam" id="NF047731">
    <property type="entry name" value="tRNAMtaseTaw3"/>
    <property type="match status" value="1"/>
</dbReference>
<evidence type="ECO:0000256" key="3">
    <source>
        <dbReference type="ARBA" id="ARBA00022679"/>
    </source>
</evidence>
<dbReference type="PANTHER" id="PTHR48418">
    <property type="entry name" value="TRNA WYBUTOSINE-SYNTHESIZING PROTEIN 3"/>
    <property type="match status" value="1"/>
</dbReference>
<organism evidence="9 10">
    <name type="scientific">Methanococcus voltae</name>
    <dbReference type="NCBI Taxonomy" id="2188"/>
    <lineage>
        <taxon>Archaea</taxon>
        <taxon>Methanobacteriati</taxon>
        <taxon>Methanobacteriota</taxon>
        <taxon>Methanomada group</taxon>
        <taxon>Methanococci</taxon>
        <taxon>Methanococcales</taxon>
        <taxon>Methanococcaceae</taxon>
        <taxon>Methanococcus</taxon>
    </lineage>
</organism>
<dbReference type="EC" id="2.1.1.282" evidence="7"/>
<proteinExistence type="inferred from homology"/>
<dbReference type="Proteomes" id="UP000740329">
    <property type="component" value="Unassembled WGS sequence"/>
</dbReference>
<dbReference type="NCBIfam" id="NF003265">
    <property type="entry name" value="PRK04235.1-4"/>
    <property type="match status" value="1"/>
</dbReference>
<dbReference type="GO" id="GO:0030488">
    <property type="term" value="P:tRNA methylation"/>
    <property type="evidence" value="ECO:0007669"/>
    <property type="project" value="InterPro"/>
</dbReference>
<dbReference type="InterPro" id="IPR003827">
    <property type="entry name" value="tRNA_yW-synthesising"/>
</dbReference>